<evidence type="ECO:0000313" key="3">
    <source>
        <dbReference type="EMBL" id="MCV7171256.1"/>
    </source>
</evidence>
<dbReference type="EMBL" id="JACKSJ010000117">
    <property type="protein sequence ID" value="MCV7171256.1"/>
    <property type="molecule type" value="Genomic_DNA"/>
</dbReference>
<dbReference type="AlphaFoldDB" id="A0A9X3BW44"/>
<organism evidence="3 4">
    <name type="scientific">[Mycobacterium] manitobense</name>
    <dbReference type="NCBI Taxonomy" id="190147"/>
    <lineage>
        <taxon>Bacteria</taxon>
        <taxon>Bacillati</taxon>
        <taxon>Actinomycetota</taxon>
        <taxon>Actinomycetes</taxon>
        <taxon>Mycobacteriales</taxon>
        <taxon>Mycobacteriaceae</taxon>
        <taxon>Mycolicibacterium</taxon>
    </lineage>
</organism>
<dbReference type="RefSeq" id="WP_264013430.1">
    <property type="nucleotide sequence ID" value="NZ_JACKSJ010000117.1"/>
</dbReference>
<evidence type="ECO:0000256" key="1">
    <source>
        <dbReference type="SAM" id="MobiDB-lite"/>
    </source>
</evidence>
<comment type="caution">
    <text evidence="3">The sequence shown here is derived from an EMBL/GenBank/DDBJ whole genome shotgun (WGS) entry which is preliminary data.</text>
</comment>
<reference evidence="3" key="1">
    <citation type="submission" date="2020-07" db="EMBL/GenBank/DDBJ databases">
        <authorList>
            <person name="Pettersson B.M.F."/>
            <person name="Behra P.R.K."/>
            <person name="Ramesh M."/>
            <person name="Das S."/>
            <person name="Dasgupta S."/>
            <person name="Kirsebom L.A."/>
        </authorList>
    </citation>
    <scope>NUCLEOTIDE SEQUENCE</scope>
    <source>
        <strain evidence="3">DSM 44615</strain>
    </source>
</reference>
<sequence length="178" mass="18481">MSFVKRGWVVAAATATLFAGAQLTPALAPADPEGQPQVETPPTGPEVLHNIIYRARVDGVSRGATITYAAEGDQTQTANPTMVPGRIVDINTVLPASGVATMKVQVKWPYSANLHCEILVDDQLVAQADDFVAPRLIPNRDDPDFGSLSCQAPVTAEALPAPVDPAAAPPADAPAPPA</sequence>
<proteinExistence type="predicted"/>
<gene>
    <name evidence="3" type="ORF">H7I41_15180</name>
</gene>
<feature type="signal peptide" evidence="2">
    <location>
        <begin position="1"/>
        <end position="21"/>
    </location>
</feature>
<evidence type="ECO:0000256" key="2">
    <source>
        <dbReference type="SAM" id="SignalP"/>
    </source>
</evidence>
<keyword evidence="2" id="KW-0732">Signal</keyword>
<feature type="chain" id="PRO_5040718221" evidence="2">
    <location>
        <begin position="22"/>
        <end position="178"/>
    </location>
</feature>
<feature type="compositionally biased region" description="Pro residues" evidence="1">
    <location>
        <begin position="167"/>
        <end position="178"/>
    </location>
</feature>
<name>A0A9X3BW44_9MYCO</name>
<dbReference type="Proteomes" id="UP001140293">
    <property type="component" value="Unassembled WGS sequence"/>
</dbReference>
<reference evidence="3" key="2">
    <citation type="journal article" date="2022" name="BMC Genomics">
        <title>Comparative genome analysis of mycobacteria focusing on tRNA and non-coding RNA.</title>
        <authorList>
            <person name="Behra P.R.K."/>
            <person name="Pettersson B.M.F."/>
            <person name="Ramesh M."/>
            <person name="Das S."/>
            <person name="Dasgupta S."/>
            <person name="Kirsebom L.A."/>
        </authorList>
    </citation>
    <scope>NUCLEOTIDE SEQUENCE</scope>
    <source>
        <strain evidence="3">DSM 44615</strain>
    </source>
</reference>
<keyword evidence="4" id="KW-1185">Reference proteome</keyword>
<evidence type="ECO:0000313" key="4">
    <source>
        <dbReference type="Proteomes" id="UP001140293"/>
    </source>
</evidence>
<protein>
    <submittedName>
        <fullName evidence="3">Uncharacterized protein</fullName>
    </submittedName>
</protein>
<feature type="region of interest" description="Disordered" evidence="1">
    <location>
        <begin position="159"/>
        <end position="178"/>
    </location>
</feature>
<accession>A0A9X3BW44</accession>